<dbReference type="InterPro" id="IPR002346">
    <property type="entry name" value="Mopterin_DH_FAD-bd"/>
</dbReference>
<dbReference type="PANTHER" id="PTHR42659:SF2">
    <property type="entry name" value="XANTHINE DEHYDROGENASE SUBUNIT C-RELATED"/>
    <property type="match status" value="1"/>
</dbReference>
<dbReference type="InterPro" id="IPR005107">
    <property type="entry name" value="CO_DH_flav_C"/>
</dbReference>
<dbReference type="SMART" id="SM01092">
    <property type="entry name" value="CO_deh_flav_C"/>
    <property type="match status" value="1"/>
</dbReference>
<dbReference type="InterPro" id="IPR036318">
    <property type="entry name" value="FAD-bd_PCMH-like_sf"/>
</dbReference>
<keyword evidence="3" id="KW-0560">Oxidoreductase</keyword>
<dbReference type="InterPro" id="IPR016166">
    <property type="entry name" value="FAD-bd_PCMH"/>
</dbReference>
<feature type="domain" description="FAD-binding PCMH-type" evidence="4">
    <location>
        <begin position="1"/>
        <end position="174"/>
    </location>
</feature>
<dbReference type="Gene3D" id="3.30.465.10">
    <property type="match status" value="1"/>
</dbReference>
<sequence>MPVTITEYLRPKSLREALDLLADEPSKNVAVGGGVTVVLSGAPRHVRAVDLAGVGLDKISLKDDVLELGAMVTLQNVICSAHAQKVASGLLPRALRTAASEPIRRLITVGGNIVQCFYWATLPPLLLALGGRVHLRRAGHQRTLSVDEFFAQPPLRLLAPGELVTSVEIPVRSNVSAGFQKHTKTANDYALIHAVAVIEHERKKVKAARLVLSACTSLPVRCREAEQVLVGKTLDLATAMEAARVAAHHVALRRDFRASSDYRRKAAAVLMQRAILEAAGIPPLAASTLS</sequence>
<gene>
    <name evidence="5" type="ORF">BRCON_2394</name>
</gene>
<keyword evidence="1" id="KW-0285">Flavoprotein</keyword>
<dbReference type="Gene3D" id="3.30.390.50">
    <property type="entry name" value="CO dehydrogenase flavoprotein, C-terminal domain"/>
    <property type="match status" value="1"/>
</dbReference>
<evidence type="ECO:0000256" key="3">
    <source>
        <dbReference type="ARBA" id="ARBA00023002"/>
    </source>
</evidence>
<dbReference type="Proteomes" id="UP000262583">
    <property type="component" value="Chromosome"/>
</dbReference>
<evidence type="ECO:0000313" key="6">
    <source>
        <dbReference type="Proteomes" id="UP000262583"/>
    </source>
</evidence>
<dbReference type="Pfam" id="PF03450">
    <property type="entry name" value="CO_deh_flav_C"/>
    <property type="match status" value="1"/>
</dbReference>
<proteinExistence type="predicted"/>
<evidence type="ECO:0000313" key="5">
    <source>
        <dbReference type="EMBL" id="AXA37164.1"/>
    </source>
</evidence>
<dbReference type="InterPro" id="IPR036683">
    <property type="entry name" value="CO_DH_flav_C_dom_sf"/>
</dbReference>
<dbReference type="GO" id="GO:0071949">
    <property type="term" value="F:FAD binding"/>
    <property type="evidence" value="ECO:0007669"/>
    <property type="project" value="InterPro"/>
</dbReference>
<dbReference type="PANTHER" id="PTHR42659">
    <property type="entry name" value="XANTHINE DEHYDROGENASE SUBUNIT C-RELATED"/>
    <property type="match status" value="1"/>
</dbReference>
<accession>A0A2Z4Y7F6</accession>
<dbReference type="SUPFAM" id="SSF55447">
    <property type="entry name" value="CO dehydrogenase flavoprotein C-terminal domain-like"/>
    <property type="match status" value="1"/>
</dbReference>
<dbReference type="InterPro" id="IPR016169">
    <property type="entry name" value="FAD-bd_PCMH_sub2"/>
</dbReference>
<organism evidence="5 6">
    <name type="scientific">Sumerlaea chitinivorans</name>
    <dbReference type="NCBI Taxonomy" id="2250252"/>
    <lineage>
        <taxon>Bacteria</taxon>
        <taxon>Candidatus Sumerlaeota</taxon>
        <taxon>Candidatus Sumerlaeia</taxon>
        <taxon>Candidatus Sumerlaeales</taxon>
        <taxon>Candidatus Sumerlaeaceae</taxon>
        <taxon>Candidatus Sumerlaea</taxon>
    </lineage>
</organism>
<dbReference type="SUPFAM" id="SSF56176">
    <property type="entry name" value="FAD-binding/transporter-associated domain-like"/>
    <property type="match status" value="1"/>
</dbReference>
<keyword evidence="2" id="KW-0274">FAD</keyword>
<reference evidence="5 6" key="1">
    <citation type="submission" date="2018-05" db="EMBL/GenBank/DDBJ databases">
        <title>A metagenomic window into the 2 km-deep terrestrial subsurface aquifer revealed taxonomically and functionally diverse microbial community comprising novel uncultured bacterial lineages.</title>
        <authorList>
            <person name="Kadnikov V.V."/>
            <person name="Mardanov A.V."/>
            <person name="Beletsky A.V."/>
            <person name="Banks D."/>
            <person name="Pimenov N.V."/>
            <person name="Frank Y.A."/>
            <person name="Karnachuk O.V."/>
            <person name="Ravin N.V."/>
        </authorList>
    </citation>
    <scope>NUCLEOTIDE SEQUENCE [LARGE SCALE GENOMIC DNA]</scope>
    <source>
        <strain evidence="5">BY</strain>
    </source>
</reference>
<dbReference type="EMBL" id="CP030759">
    <property type="protein sequence ID" value="AXA37164.1"/>
    <property type="molecule type" value="Genomic_DNA"/>
</dbReference>
<dbReference type="KEGG" id="schv:BRCON_2394"/>
<dbReference type="AlphaFoldDB" id="A0A2Z4Y7F6"/>
<evidence type="ECO:0000259" key="4">
    <source>
        <dbReference type="PROSITE" id="PS51387"/>
    </source>
</evidence>
<dbReference type="PROSITE" id="PS51387">
    <property type="entry name" value="FAD_PCMH"/>
    <property type="match status" value="1"/>
</dbReference>
<dbReference type="GO" id="GO:0016491">
    <property type="term" value="F:oxidoreductase activity"/>
    <property type="evidence" value="ECO:0007669"/>
    <property type="project" value="UniProtKB-KW"/>
</dbReference>
<dbReference type="InterPro" id="IPR051312">
    <property type="entry name" value="Diverse_Substr_Oxidored"/>
</dbReference>
<evidence type="ECO:0000256" key="1">
    <source>
        <dbReference type="ARBA" id="ARBA00022630"/>
    </source>
</evidence>
<dbReference type="Pfam" id="PF00941">
    <property type="entry name" value="FAD_binding_5"/>
    <property type="match status" value="1"/>
</dbReference>
<name>A0A2Z4Y7F6_SUMC1</name>
<protein>
    <submittedName>
        <fullName evidence="5">Xanthine dehydrogenase iron-sulfur subunit</fullName>
    </submittedName>
</protein>
<evidence type="ECO:0000256" key="2">
    <source>
        <dbReference type="ARBA" id="ARBA00022827"/>
    </source>
</evidence>